<gene>
    <name evidence="4" type="ORF">D9Q98_009180</name>
</gene>
<proteinExistence type="inferred from homology"/>
<evidence type="ECO:0000256" key="2">
    <source>
        <dbReference type="RuleBase" id="RU361156"/>
    </source>
</evidence>
<sequence>MCNWCHVLVLLALFGTGAKAACPLPPELVSLPNATSSGYLEGIDDQGSRLFFLFYEAQQSDRVGRHHSRVPITLWLQGGPGCASLFGAFYELGPELVDSDLNLQPNPGAWNRHSALLFIDQPIGAGFSVQGDGRALPTDEMTLAADLYAALQSFFLAYPHLQRRPLVIAGESYAGKYVPSIGHFILQQAARHNNTASRGRAPPHRRLASRELPQHLLAARPLLARAPLFDLQALAIGNGLTDPASQVMAHADTAYFMGWIDPRQRLRAMTMQLEIVQLITAGLWEAAHELRGALLAHIQGSAGVATLMDMQRSEEYDADKLVDCYLNLREVQEALGVEQGLRFESCSSEVGDALGADVMKSVTYLLPDLLAAYPLLLYQGMRDAQDGAASCETWIYGLDWDKRSEFSTAERHIVRARDVEDAERRQAGGLSQGEAGGGASTVAVAGIEGGEASGAGMRLGSGAAATRAQRQLQEQPGGSSGGSLPHVAAHSGPLWMQRWRQAEQRQPQPQQQGDGHARGDVSGRGDAAGQAVVAFWKQGGGLTHVLLPGAGHMVPRDAPLAARFVLEQWLAEALER</sequence>
<dbReference type="AlphaFoldDB" id="A0A9D4YX54"/>
<dbReference type="PRINTS" id="PR00724">
    <property type="entry name" value="CRBOXYPTASEC"/>
</dbReference>
<keyword evidence="2" id="KW-0121">Carboxypeptidase</keyword>
<dbReference type="OrthoDB" id="443318at2759"/>
<dbReference type="GO" id="GO:0004185">
    <property type="term" value="F:serine-type carboxypeptidase activity"/>
    <property type="evidence" value="ECO:0007669"/>
    <property type="project" value="UniProtKB-UniRule"/>
</dbReference>
<dbReference type="Gene3D" id="3.40.50.12670">
    <property type="match status" value="1"/>
</dbReference>
<dbReference type="InterPro" id="IPR001563">
    <property type="entry name" value="Peptidase_S10"/>
</dbReference>
<protein>
    <recommendedName>
        <fullName evidence="2">Carboxypeptidase</fullName>
        <ecNumber evidence="2">3.4.16.-</ecNumber>
    </recommendedName>
</protein>
<evidence type="ECO:0000313" key="4">
    <source>
        <dbReference type="EMBL" id="KAI3430768.1"/>
    </source>
</evidence>
<dbReference type="PANTHER" id="PTHR11802">
    <property type="entry name" value="SERINE PROTEASE FAMILY S10 SERINE CARBOXYPEPTIDASE"/>
    <property type="match status" value="1"/>
</dbReference>
<reference evidence="4" key="2">
    <citation type="submission" date="2020-11" db="EMBL/GenBank/DDBJ databases">
        <authorList>
            <person name="Cecchin M."/>
            <person name="Marcolungo L."/>
            <person name="Rossato M."/>
            <person name="Girolomoni L."/>
            <person name="Cosentino E."/>
            <person name="Cuine S."/>
            <person name="Li-Beisson Y."/>
            <person name="Delledonne M."/>
            <person name="Ballottari M."/>
        </authorList>
    </citation>
    <scope>NUCLEOTIDE SEQUENCE</scope>
    <source>
        <strain evidence="4">211/11P</strain>
        <tissue evidence="4">Whole cell</tissue>
    </source>
</reference>
<dbReference type="Proteomes" id="UP001055712">
    <property type="component" value="Unassembled WGS sequence"/>
</dbReference>
<feature type="signal peptide" evidence="2">
    <location>
        <begin position="1"/>
        <end position="20"/>
    </location>
</feature>
<dbReference type="SUPFAM" id="SSF53474">
    <property type="entry name" value="alpha/beta-Hydrolases"/>
    <property type="match status" value="2"/>
</dbReference>
<feature type="chain" id="PRO_5039751811" description="Carboxypeptidase" evidence="2">
    <location>
        <begin position="21"/>
        <end position="576"/>
    </location>
</feature>
<comment type="similarity">
    <text evidence="1 2">Belongs to the peptidase S10 family.</text>
</comment>
<dbReference type="GO" id="GO:0006508">
    <property type="term" value="P:proteolysis"/>
    <property type="evidence" value="ECO:0007669"/>
    <property type="project" value="UniProtKB-KW"/>
</dbReference>
<comment type="caution">
    <text evidence="4">The sequence shown here is derived from an EMBL/GenBank/DDBJ whole genome shotgun (WGS) entry which is preliminary data.</text>
</comment>
<feature type="compositionally biased region" description="Polar residues" evidence="3">
    <location>
        <begin position="468"/>
        <end position="477"/>
    </location>
</feature>
<evidence type="ECO:0000256" key="3">
    <source>
        <dbReference type="SAM" id="MobiDB-lite"/>
    </source>
</evidence>
<dbReference type="EC" id="3.4.16.-" evidence="2"/>
<reference evidence="4" key="1">
    <citation type="journal article" date="2019" name="Plant J.">
        <title>Chlorella vulgaris genome assembly and annotation reveals the molecular basis for metabolic acclimation to high light conditions.</title>
        <authorList>
            <person name="Cecchin M."/>
            <person name="Marcolungo L."/>
            <person name="Rossato M."/>
            <person name="Girolomoni L."/>
            <person name="Cosentino E."/>
            <person name="Cuine S."/>
            <person name="Li-Beisson Y."/>
            <person name="Delledonne M."/>
            <person name="Ballottari M."/>
        </authorList>
    </citation>
    <scope>NUCLEOTIDE SEQUENCE</scope>
    <source>
        <strain evidence="4">211/11P</strain>
    </source>
</reference>
<evidence type="ECO:0000256" key="1">
    <source>
        <dbReference type="ARBA" id="ARBA00009431"/>
    </source>
</evidence>
<organism evidence="4 5">
    <name type="scientific">Chlorella vulgaris</name>
    <name type="common">Green alga</name>
    <dbReference type="NCBI Taxonomy" id="3077"/>
    <lineage>
        <taxon>Eukaryota</taxon>
        <taxon>Viridiplantae</taxon>
        <taxon>Chlorophyta</taxon>
        <taxon>core chlorophytes</taxon>
        <taxon>Trebouxiophyceae</taxon>
        <taxon>Chlorellales</taxon>
        <taxon>Chlorellaceae</taxon>
        <taxon>Chlorella clade</taxon>
        <taxon>Chlorella</taxon>
    </lineage>
</organism>
<evidence type="ECO:0000313" key="5">
    <source>
        <dbReference type="Proteomes" id="UP001055712"/>
    </source>
</evidence>
<keyword evidence="2" id="KW-0732">Signal</keyword>
<name>A0A9D4YX54_CHLVU</name>
<feature type="region of interest" description="Disordered" evidence="3">
    <location>
        <begin position="419"/>
        <end position="438"/>
    </location>
</feature>
<dbReference type="Pfam" id="PF00450">
    <property type="entry name" value="Peptidase_S10"/>
    <property type="match status" value="2"/>
</dbReference>
<accession>A0A9D4YX54</accession>
<keyword evidence="5" id="KW-1185">Reference proteome</keyword>
<keyword evidence="2" id="KW-0378">Hydrolase</keyword>
<dbReference type="Gene3D" id="3.40.50.1820">
    <property type="entry name" value="alpha/beta hydrolase"/>
    <property type="match status" value="1"/>
</dbReference>
<dbReference type="PROSITE" id="PS00131">
    <property type="entry name" value="CARBOXYPEPT_SER_SER"/>
    <property type="match status" value="1"/>
</dbReference>
<dbReference type="EMBL" id="SIDB01000007">
    <property type="protein sequence ID" value="KAI3430768.1"/>
    <property type="molecule type" value="Genomic_DNA"/>
</dbReference>
<dbReference type="PANTHER" id="PTHR11802:SF449">
    <property type="entry name" value="CARBOXYPEPTIDASE"/>
    <property type="match status" value="1"/>
</dbReference>
<feature type="region of interest" description="Disordered" evidence="3">
    <location>
        <begin position="458"/>
        <end position="524"/>
    </location>
</feature>
<dbReference type="InterPro" id="IPR018202">
    <property type="entry name" value="Ser_caboxypep_ser_AS"/>
</dbReference>
<dbReference type="InterPro" id="IPR029058">
    <property type="entry name" value="AB_hydrolase_fold"/>
</dbReference>
<keyword evidence="2" id="KW-0645">Protease</keyword>